<dbReference type="InterPro" id="IPR040339">
    <property type="entry name" value="At1g16860-like"/>
</dbReference>
<dbReference type="PaxDb" id="29760-VIT_13s0019g03150.t01"/>
<sequence length="268" mass="28895">MGTRIPPHQLSNGLYVSGRPDQHKERQPTTGSRAVPYTEGDVKKSGELGKTLDIAVVDPSAGGPPPLKPSRHSSSSQHTSGSVRSGPNSGQLPKLSNSGPIHKKSSGPMPLQPAGLITSGPPGSSGSVGGRHSGQLEPSGSMGKTVYSSSVMSLNEEAKFGFKVSKTVMWVFLVVADLDLPMMEMGFRLAHGWRFEPKPKFVIEMDFGLAHDEDIGLEFGAQPKHIDEGPHYSPRLPPSLRWPMSTSSWPIRLPQILNHFLKTSNIHN</sequence>
<dbReference type="AlphaFoldDB" id="F6HNM8"/>
<dbReference type="PANTHER" id="PTHR33709:SF17">
    <property type="entry name" value="UBIQUITIN-SPECIFIC PROTEASE FAMILY C19-RELATED PROTEIN"/>
    <property type="match status" value="1"/>
</dbReference>
<feature type="compositionally biased region" description="Low complexity" evidence="1">
    <location>
        <begin position="72"/>
        <end position="86"/>
    </location>
</feature>
<dbReference type="eggNOG" id="ENOG502QRVF">
    <property type="taxonomic scope" value="Eukaryota"/>
</dbReference>
<protein>
    <submittedName>
        <fullName evidence="2">Uncharacterized protein</fullName>
    </submittedName>
</protein>
<name>F6HNM8_VITVI</name>
<dbReference type="STRING" id="29760.F6HNM8"/>
<evidence type="ECO:0000313" key="3">
    <source>
        <dbReference type="Proteomes" id="UP000009183"/>
    </source>
</evidence>
<feature type="compositionally biased region" description="Polar residues" evidence="1">
    <location>
        <begin position="87"/>
        <end position="99"/>
    </location>
</feature>
<dbReference type="PANTHER" id="PTHR33709">
    <property type="entry name" value="OSJNBA0035M09.9 PROTEIN"/>
    <property type="match status" value="1"/>
</dbReference>
<dbReference type="Proteomes" id="UP000009183">
    <property type="component" value="Chromosome 13"/>
</dbReference>
<dbReference type="OrthoDB" id="1743201at2759"/>
<evidence type="ECO:0000256" key="1">
    <source>
        <dbReference type="SAM" id="MobiDB-lite"/>
    </source>
</evidence>
<keyword evidence="3" id="KW-1185">Reference proteome</keyword>
<feature type="region of interest" description="Disordered" evidence="1">
    <location>
        <begin position="1"/>
        <end position="142"/>
    </location>
</feature>
<proteinExistence type="predicted"/>
<dbReference type="EMBL" id="FN595998">
    <property type="protein sequence ID" value="CCB56247.1"/>
    <property type="molecule type" value="Genomic_DNA"/>
</dbReference>
<organism evidence="2 3">
    <name type="scientific">Vitis vinifera</name>
    <name type="common">Grape</name>
    <dbReference type="NCBI Taxonomy" id="29760"/>
    <lineage>
        <taxon>Eukaryota</taxon>
        <taxon>Viridiplantae</taxon>
        <taxon>Streptophyta</taxon>
        <taxon>Embryophyta</taxon>
        <taxon>Tracheophyta</taxon>
        <taxon>Spermatophyta</taxon>
        <taxon>Magnoliopsida</taxon>
        <taxon>eudicotyledons</taxon>
        <taxon>Gunneridae</taxon>
        <taxon>Pentapetalae</taxon>
        <taxon>rosids</taxon>
        <taxon>Vitales</taxon>
        <taxon>Vitaceae</taxon>
        <taxon>Viteae</taxon>
        <taxon>Vitis</taxon>
    </lineage>
</organism>
<dbReference type="HOGENOM" id="CLU_1039822_0_0_1"/>
<accession>F6HNM8</accession>
<evidence type="ECO:0000313" key="2">
    <source>
        <dbReference type="EMBL" id="CCB56247.1"/>
    </source>
</evidence>
<reference evidence="3" key="1">
    <citation type="journal article" date="2007" name="Nature">
        <title>The grapevine genome sequence suggests ancestral hexaploidization in major angiosperm phyla.</title>
        <authorList>
            <consortium name="The French-Italian Public Consortium for Grapevine Genome Characterization."/>
            <person name="Jaillon O."/>
            <person name="Aury J.-M."/>
            <person name="Noel B."/>
            <person name="Policriti A."/>
            <person name="Clepet C."/>
            <person name="Casagrande A."/>
            <person name="Choisne N."/>
            <person name="Aubourg S."/>
            <person name="Vitulo N."/>
            <person name="Jubin C."/>
            <person name="Vezzi A."/>
            <person name="Legeai F."/>
            <person name="Hugueney P."/>
            <person name="Dasilva C."/>
            <person name="Horner D."/>
            <person name="Mica E."/>
            <person name="Jublot D."/>
            <person name="Poulain J."/>
            <person name="Bruyere C."/>
            <person name="Billault A."/>
            <person name="Segurens B."/>
            <person name="Gouyvenoux M."/>
            <person name="Ugarte E."/>
            <person name="Cattonaro F."/>
            <person name="Anthouard V."/>
            <person name="Vico V."/>
            <person name="Del Fabbro C."/>
            <person name="Alaux M."/>
            <person name="Di Gaspero G."/>
            <person name="Dumas V."/>
            <person name="Felice N."/>
            <person name="Paillard S."/>
            <person name="Juman I."/>
            <person name="Moroldo M."/>
            <person name="Scalabrin S."/>
            <person name="Canaguier A."/>
            <person name="Le Clainche I."/>
            <person name="Malacrida G."/>
            <person name="Durand E."/>
            <person name="Pesole G."/>
            <person name="Laucou V."/>
            <person name="Chatelet P."/>
            <person name="Merdinoglu D."/>
            <person name="Delledonne M."/>
            <person name="Pezzotti M."/>
            <person name="Lecharny A."/>
            <person name="Scarpelli C."/>
            <person name="Artiguenave F."/>
            <person name="Pe M.E."/>
            <person name="Valle G."/>
            <person name="Morgante M."/>
            <person name="Caboche M."/>
            <person name="Adam-Blondon A.-F."/>
            <person name="Weissenbach J."/>
            <person name="Quetier F."/>
            <person name="Wincker P."/>
        </authorList>
    </citation>
    <scope>NUCLEOTIDE SEQUENCE [LARGE SCALE GENOMIC DNA]</scope>
    <source>
        <strain evidence="3">cv. Pinot noir / PN40024</strain>
    </source>
</reference>
<dbReference type="InParanoid" id="F6HNM8"/>
<gene>
    <name evidence="2" type="ordered locus">VIT_13s0019g03150</name>
</gene>